<feature type="compositionally biased region" description="Basic and acidic residues" evidence="1">
    <location>
        <begin position="152"/>
        <end position="166"/>
    </location>
</feature>
<name>A0A5N6P7D7_9ASTR</name>
<feature type="compositionally biased region" description="Polar residues" evidence="1">
    <location>
        <begin position="138"/>
        <end position="151"/>
    </location>
</feature>
<dbReference type="Proteomes" id="UP000326396">
    <property type="component" value="Linkage Group LG14"/>
</dbReference>
<dbReference type="OrthoDB" id="1930285at2759"/>
<dbReference type="Pfam" id="PF11331">
    <property type="entry name" value="Zn_ribbon_12"/>
    <property type="match status" value="1"/>
</dbReference>
<dbReference type="EMBL" id="SZYD01000006">
    <property type="protein sequence ID" value="KAD5961541.1"/>
    <property type="molecule type" value="Genomic_DNA"/>
</dbReference>
<feature type="region of interest" description="Disordered" evidence="1">
    <location>
        <begin position="42"/>
        <end position="113"/>
    </location>
</feature>
<dbReference type="InterPro" id="IPR021480">
    <property type="entry name" value="Zinc_ribbon_12"/>
</dbReference>
<feature type="compositionally biased region" description="Basic and acidic residues" evidence="1">
    <location>
        <begin position="96"/>
        <end position="113"/>
    </location>
</feature>
<feature type="compositionally biased region" description="Polar residues" evidence="1">
    <location>
        <begin position="44"/>
        <end position="54"/>
    </location>
</feature>
<keyword evidence="5" id="KW-1185">Reference proteome</keyword>
<dbReference type="InterPro" id="IPR040244">
    <property type="entry name" value="EDR4-like"/>
</dbReference>
<dbReference type="Pfam" id="PF22910">
    <property type="entry name" value="EDR4-like_1st"/>
    <property type="match status" value="1"/>
</dbReference>
<protein>
    <submittedName>
        <fullName evidence="4">Uncharacterized protein</fullName>
    </submittedName>
</protein>
<feature type="region of interest" description="Disordered" evidence="1">
    <location>
        <begin position="131"/>
        <end position="170"/>
    </location>
</feature>
<dbReference type="PANTHER" id="PTHR31105:SF38">
    <property type="entry name" value="PROTEIN ENHANCED DISEASE RESISTANCE 4"/>
    <property type="match status" value="1"/>
</dbReference>
<feature type="compositionally biased region" description="Polar residues" evidence="1">
    <location>
        <begin position="75"/>
        <end position="95"/>
    </location>
</feature>
<accession>A0A5N6P7D7</accession>
<feature type="compositionally biased region" description="Low complexity" evidence="1">
    <location>
        <begin position="697"/>
        <end position="722"/>
    </location>
</feature>
<evidence type="ECO:0000313" key="5">
    <source>
        <dbReference type="Proteomes" id="UP000326396"/>
    </source>
</evidence>
<sequence length="747" mass="84458">MTGEINKKPRLVRCPRCRNVLPEPTEVLLYECGGCGATLKAKQKNNSTVNTTSQKPDDDSLGNQKSKQVFGDQEAGSSSNQQPLHNSTDEIGQNSYHDDPRSSNKDLDAANKAENDSMKEYLFGKQKMKQPFNDHEASSSSNQKPLVTNIHNDPRSSTELSGHEDPESSPEAIVHNRIEQEQEQNQKQDQDRHQENTTADATMVELEHFFGKQEINQLADDNETSCSLNQQLMVDSMNGLDINNDHNKLHNPSALTYNYRIDEDYHDDHDPVFLSCRHDLEFEESGSEFEEAFATTRTVRGSDGGSNSKSSFKSLITEKLLDTRLKKPILLDEGDELSEDESADLHRHQRFDPISLVEAKEISRFGGKSYYEYEGSVSSFEGNDNQIVGKHRLGLIKDENVNTRSNHHLNRRNQIHPSNGMNGFHLKSKHSSQMSPKNPKMERIELLKMVRDLQDQLERKSIANHQQVPIYNNHVLNYPGRYGPRLAFSGEATVMNRRLDGGLCHHCCPQDRHFSAQLPRQHVCCHRPHHEPNDYHSPRFSALSSPIHSHSVPEIPAPGGYRHRNDVTKPVHSPKKKRYVRPIAGGSPWIICYRCFKLLELPQSFLVFNKRHHSLRCGACSKVLDFTLSNGTHISRSYPEETIAAPPSSEVEDYDGLNWSWARPVSCSNGSFQKSYTTETERNGSREFREEKRVTMSRGPSGSTQPSSSKVSSRSKMTSGSKVEPRLNGSPLHRLMGYASVSRVIRG</sequence>
<dbReference type="AlphaFoldDB" id="A0A5N6P7D7"/>
<organism evidence="4 5">
    <name type="scientific">Mikania micrantha</name>
    <name type="common">bitter vine</name>
    <dbReference type="NCBI Taxonomy" id="192012"/>
    <lineage>
        <taxon>Eukaryota</taxon>
        <taxon>Viridiplantae</taxon>
        <taxon>Streptophyta</taxon>
        <taxon>Embryophyta</taxon>
        <taxon>Tracheophyta</taxon>
        <taxon>Spermatophyta</taxon>
        <taxon>Magnoliopsida</taxon>
        <taxon>eudicotyledons</taxon>
        <taxon>Gunneridae</taxon>
        <taxon>Pentapetalae</taxon>
        <taxon>asterids</taxon>
        <taxon>campanulids</taxon>
        <taxon>Asterales</taxon>
        <taxon>Asteraceae</taxon>
        <taxon>Asteroideae</taxon>
        <taxon>Heliantheae alliance</taxon>
        <taxon>Eupatorieae</taxon>
        <taxon>Mikania</taxon>
    </lineage>
</organism>
<feature type="domain" description="Probable zinc-ribbon" evidence="2">
    <location>
        <begin position="584"/>
        <end position="628"/>
    </location>
</feature>
<feature type="compositionally biased region" description="Basic and acidic residues" evidence="1">
    <location>
        <begin position="679"/>
        <end position="694"/>
    </location>
</feature>
<evidence type="ECO:0000313" key="4">
    <source>
        <dbReference type="EMBL" id="KAD5961541.1"/>
    </source>
</evidence>
<evidence type="ECO:0000259" key="3">
    <source>
        <dbReference type="Pfam" id="PF22910"/>
    </source>
</evidence>
<proteinExistence type="predicted"/>
<reference evidence="4 5" key="1">
    <citation type="submission" date="2019-05" db="EMBL/GenBank/DDBJ databases">
        <title>Mikania micrantha, genome provides insights into the molecular mechanism of rapid growth.</title>
        <authorList>
            <person name="Liu B."/>
        </authorList>
    </citation>
    <scope>NUCLEOTIDE SEQUENCE [LARGE SCALE GENOMIC DNA]</scope>
    <source>
        <strain evidence="4">NLD-2019</strain>
        <tissue evidence="4">Leaf</tissue>
    </source>
</reference>
<feature type="domain" description="Enhanced disease resistance 4-like N-terminal" evidence="3">
    <location>
        <begin position="8"/>
        <end position="41"/>
    </location>
</feature>
<dbReference type="GO" id="GO:1900150">
    <property type="term" value="P:regulation of defense response to fungus"/>
    <property type="evidence" value="ECO:0007669"/>
    <property type="project" value="InterPro"/>
</dbReference>
<dbReference type="PANTHER" id="PTHR31105">
    <property type="entry name" value="EXTRA-LARGE G-PROTEIN-LIKE"/>
    <property type="match status" value="1"/>
</dbReference>
<feature type="region of interest" description="Disordered" evidence="1">
    <location>
        <begin position="672"/>
        <end position="731"/>
    </location>
</feature>
<gene>
    <name evidence="4" type="ORF">E3N88_13014</name>
</gene>
<comment type="caution">
    <text evidence="4">The sequence shown here is derived from an EMBL/GenBank/DDBJ whole genome shotgun (WGS) entry which is preliminary data.</text>
</comment>
<dbReference type="InterPro" id="IPR055126">
    <property type="entry name" value="EDR4-like_N"/>
</dbReference>
<evidence type="ECO:0000259" key="2">
    <source>
        <dbReference type="Pfam" id="PF11331"/>
    </source>
</evidence>
<evidence type="ECO:0000256" key="1">
    <source>
        <dbReference type="SAM" id="MobiDB-lite"/>
    </source>
</evidence>